<comment type="subunit">
    <text evidence="3">Homodimer.</text>
</comment>
<dbReference type="AlphaFoldDB" id="A0A2A9HI62"/>
<keyword evidence="9" id="KW-1185">Reference proteome</keyword>
<dbReference type="Gene3D" id="3.90.1150.10">
    <property type="entry name" value="Aspartate Aminotransferase, domain 1"/>
    <property type="match status" value="1"/>
</dbReference>
<comment type="caution">
    <text evidence="8">The sequence shown here is derived from an EMBL/GenBank/DDBJ whole genome shotgun (WGS) entry which is preliminary data.</text>
</comment>
<comment type="similarity">
    <text evidence="2">Belongs to the class-I pyridoxal-phosphate-dependent aminotransferase family.</text>
</comment>
<evidence type="ECO:0000256" key="3">
    <source>
        <dbReference type="ARBA" id="ARBA00011738"/>
    </source>
</evidence>
<dbReference type="Pfam" id="PF00155">
    <property type="entry name" value="Aminotran_1_2"/>
    <property type="match status" value="1"/>
</dbReference>
<dbReference type="Gene3D" id="3.40.640.10">
    <property type="entry name" value="Type I PLP-dependent aspartate aminotransferase-like (Major domain)"/>
    <property type="match status" value="1"/>
</dbReference>
<protein>
    <submittedName>
        <fullName evidence="8">2-aminoadipate transaminase</fullName>
    </submittedName>
</protein>
<proteinExistence type="inferred from homology"/>
<dbReference type="PANTHER" id="PTHR42790">
    <property type="entry name" value="AMINOTRANSFERASE"/>
    <property type="match status" value="1"/>
</dbReference>
<dbReference type="FunFam" id="3.40.640.10:FF:000053">
    <property type="entry name" value="Aminotransferase, class I"/>
    <property type="match status" value="1"/>
</dbReference>
<dbReference type="RefSeq" id="WP_098504026.1">
    <property type="nucleotide sequence ID" value="NZ_PDJQ01000001.1"/>
</dbReference>
<dbReference type="InterPro" id="IPR015424">
    <property type="entry name" value="PyrdxlP-dep_Trfase"/>
</dbReference>
<dbReference type="EMBL" id="PDJQ01000001">
    <property type="protein sequence ID" value="PFG74656.1"/>
    <property type="molecule type" value="Genomic_DNA"/>
</dbReference>
<evidence type="ECO:0000256" key="1">
    <source>
        <dbReference type="ARBA" id="ARBA00001933"/>
    </source>
</evidence>
<dbReference type="PANTHER" id="PTHR42790:SF19">
    <property type="entry name" value="KYNURENINE_ALPHA-AMINOADIPATE AMINOTRANSFERASE, MITOCHONDRIAL"/>
    <property type="match status" value="1"/>
</dbReference>
<evidence type="ECO:0000259" key="7">
    <source>
        <dbReference type="Pfam" id="PF00155"/>
    </source>
</evidence>
<evidence type="ECO:0000313" key="9">
    <source>
        <dbReference type="Proteomes" id="UP000223071"/>
    </source>
</evidence>
<dbReference type="CDD" id="cd00609">
    <property type="entry name" value="AAT_like"/>
    <property type="match status" value="1"/>
</dbReference>
<accession>A0A2A9HI62</accession>
<gene>
    <name evidence="8" type="ORF">A9A59_1893</name>
</gene>
<evidence type="ECO:0000256" key="5">
    <source>
        <dbReference type="ARBA" id="ARBA00022679"/>
    </source>
</evidence>
<name>A0A2A9HI62_TEPT2</name>
<dbReference type="InterPro" id="IPR015422">
    <property type="entry name" value="PyrdxlP-dep_Trfase_small"/>
</dbReference>
<dbReference type="GO" id="GO:0030170">
    <property type="term" value="F:pyridoxal phosphate binding"/>
    <property type="evidence" value="ECO:0007669"/>
    <property type="project" value="InterPro"/>
</dbReference>
<organism evidence="8 9">
    <name type="scientific">Tepidiforma thermophila (strain KCTC 52669 / CGMCC 1.13589 / G233)</name>
    <dbReference type="NCBI Taxonomy" id="2761530"/>
    <lineage>
        <taxon>Bacteria</taxon>
        <taxon>Bacillati</taxon>
        <taxon>Chloroflexota</taxon>
        <taxon>Tepidiformia</taxon>
        <taxon>Tepidiformales</taxon>
        <taxon>Tepidiformaceae</taxon>
        <taxon>Tepidiforma</taxon>
    </lineage>
</organism>
<evidence type="ECO:0000256" key="6">
    <source>
        <dbReference type="ARBA" id="ARBA00022898"/>
    </source>
</evidence>
<keyword evidence="4" id="KW-0032">Aminotransferase</keyword>
<reference evidence="8 9" key="1">
    <citation type="submission" date="2017-09" db="EMBL/GenBank/DDBJ databases">
        <title>Sequencing the genomes of two abundant thermophiles in Great Basin hot springs: Thermocrinis jamiesonii and novel Chloroflexi Thermoflexus hugenholtzii.</title>
        <authorList>
            <person name="Hedlund B."/>
        </authorList>
    </citation>
    <scope>NUCLEOTIDE SEQUENCE [LARGE SCALE GENOMIC DNA]</scope>
    <source>
        <strain evidence="8 9">G233</strain>
    </source>
</reference>
<evidence type="ECO:0000256" key="2">
    <source>
        <dbReference type="ARBA" id="ARBA00007441"/>
    </source>
</evidence>
<evidence type="ECO:0000256" key="4">
    <source>
        <dbReference type="ARBA" id="ARBA00022576"/>
    </source>
</evidence>
<keyword evidence="6" id="KW-0663">Pyridoxal phosphate</keyword>
<evidence type="ECO:0000313" key="8">
    <source>
        <dbReference type="EMBL" id="PFG74656.1"/>
    </source>
</evidence>
<feature type="domain" description="Aminotransferase class I/classII large" evidence="7">
    <location>
        <begin position="55"/>
        <end position="396"/>
    </location>
</feature>
<keyword evidence="5" id="KW-0808">Transferase</keyword>
<dbReference type="GO" id="GO:1901605">
    <property type="term" value="P:alpha-amino acid metabolic process"/>
    <property type="evidence" value="ECO:0007669"/>
    <property type="project" value="TreeGrafter"/>
</dbReference>
<dbReference type="Proteomes" id="UP000223071">
    <property type="component" value="Unassembled WGS sequence"/>
</dbReference>
<dbReference type="InterPro" id="IPR004839">
    <property type="entry name" value="Aminotransferase_I/II_large"/>
</dbReference>
<dbReference type="SUPFAM" id="SSF53383">
    <property type="entry name" value="PLP-dependent transferases"/>
    <property type="match status" value="1"/>
</dbReference>
<dbReference type="GO" id="GO:0008483">
    <property type="term" value="F:transaminase activity"/>
    <property type="evidence" value="ECO:0007669"/>
    <property type="project" value="UniProtKB-KW"/>
</dbReference>
<dbReference type="InterPro" id="IPR015421">
    <property type="entry name" value="PyrdxlP-dep_Trfase_major"/>
</dbReference>
<dbReference type="InterPro" id="IPR050859">
    <property type="entry name" value="Class-I_PLP-dep_aminotransf"/>
</dbReference>
<sequence>MAEPYWTPERVDQVVSARARILGPQVWAAATPDPRHLISFAGGLPDIPSLPAEELLRAARTVLDRERKEALEYGGTFGPLPLRDAIAERWTRLEGVPVSRDHVIIASGSAHAIGMVCETLLDPGDIVMVESPNFPGSMRTIRSFGAEMVAIPLDADGMRTDVLEVKLAELAAQGRRAKFIYCIPNHQNPAGCTMSLARREHLLDLARRYDTFVLEDDAYGELWFEEPPPPSIFALSNGEHGVKVCSFSKTIATGLRMGWIQGPPALISRIAALRYDMGSSPFLGRVIAEMIRNGDLDRHIDRLRGIYRRKLERVEEALARYCAPYVIYTRPKGGFFLWLELREGLSSRDVHLAANERGVIVGQGPQFFADGKATNHLRLAFSYVAMEEIEEGIQRLGEAMADVAARSGLK</sequence>
<comment type="cofactor">
    <cofactor evidence="1">
        <name>pyridoxal 5'-phosphate</name>
        <dbReference type="ChEBI" id="CHEBI:597326"/>
    </cofactor>
</comment>